<reference evidence="3" key="1">
    <citation type="journal article" date="2019" name="Int. J. Syst. Evol. Microbiol.">
        <title>The Global Catalogue of Microorganisms (GCM) 10K type strain sequencing project: providing services to taxonomists for standard genome sequencing and annotation.</title>
        <authorList>
            <consortium name="The Broad Institute Genomics Platform"/>
            <consortium name="The Broad Institute Genome Sequencing Center for Infectious Disease"/>
            <person name="Wu L."/>
            <person name="Ma J."/>
        </authorList>
    </citation>
    <scope>NUCLEOTIDE SEQUENCE [LARGE SCALE GENOMIC DNA]</scope>
    <source>
        <strain evidence="3">NBRC 106310</strain>
    </source>
</reference>
<evidence type="ECO:0000313" key="2">
    <source>
        <dbReference type="EMBL" id="BDZ37940.1"/>
    </source>
</evidence>
<keyword evidence="3" id="KW-1185">Reference proteome</keyword>
<evidence type="ECO:0000256" key="1">
    <source>
        <dbReference type="SAM" id="Phobius"/>
    </source>
</evidence>
<gene>
    <name evidence="2" type="ORF">GCM10025863_05540</name>
</gene>
<evidence type="ECO:0008006" key="4">
    <source>
        <dbReference type="Google" id="ProtNLM"/>
    </source>
</evidence>
<accession>A0ABN6WZT6</accession>
<name>A0ABN6WZT6_9MICO</name>
<dbReference type="Proteomes" id="UP001321543">
    <property type="component" value="Chromosome"/>
</dbReference>
<organism evidence="2 3">
    <name type="scientific">Microbacterium suwonense</name>
    <dbReference type="NCBI Taxonomy" id="683047"/>
    <lineage>
        <taxon>Bacteria</taxon>
        <taxon>Bacillati</taxon>
        <taxon>Actinomycetota</taxon>
        <taxon>Actinomycetes</taxon>
        <taxon>Micrococcales</taxon>
        <taxon>Microbacteriaceae</taxon>
        <taxon>Microbacterium</taxon>
    </lineage>
</organism>
<feature type="transmembrane region" description="Helical" evidence="1">
    <location>
        <begin position="141"/>
        <end position="159"/>
    </location>
</feature>
<keyword evidence="1" id="KW-1133">Transmembrane helix</keyword>
<proteinExistence type="predicted"/>
<feature type="transmembrane region" description="Helical" evidence="1">
    <location>
        <begin position="12"/>
        <end position="31"/>
    </location>
</feature>
<keyword evidence="1" id="KW-0472">Membrane</keyword>
<sequence>MRRDETLRTGVAVPGALLSVIAAGVAAGAGLLLGAPLWWVVVLAAAGLLGGIVRMAGGPWAACAILIIMLIIAEPDAWRTAIVIFTVHLLQVLGSLTFAIPLRAHVTLRALRPTAARFAVVQLIAQAGGAFASLLPGGRSIPGAVIVAALTALAIAYAGRRMLRTQRTRALPPEQPPGVR</sequence>
<protein>
    <recommendedName>
        <fullName evidence="4">Major facilitator superfamily (MFS) profile domain-containing protein</fullName>
    </recommendedName>
</protein>
<feature type="transmembrane region" description="Helical" evidence="1">
    <location>
        <begin position="81"/>
        <end position="102"/>
    </location>
</feature>
<keyword evidence="1" id="KW-0812">Transmembrane</keyword>
<dbReference type="EMBL" id="AP027728">
    <property type="protein sequence ID" value="BDZ37940.1"/>
    <property type="molecule type" value="Genomic_DNA"/>
</dbReference>
<evidence type="ECO:0000313" key="3">
    <source>
        <dbReference type="Proteomes" id="UP001321543"/>
    </source>
</evidence>
<dbReference type="RefSeq" id="WP_286301782.1">
    <property type="nucleotide sequence ID" value="NZ_AP027728.1"/>
</dbReference>
<feature type="transmembrane region" description="Helical" evidence="1">
    <location>
        <begin position="58"/>
        <end position="75"/>
    </location>
</feature>